<evidence type="ECO:0000256" key="6">
    <source>
        <dbReference type="RuleBase" id="RU361235"/>
    </source>
</evidence>
<evidence type="ECO:0000313" key="9">
    <source>
        <dbReference type="Proteomes" id="UP001566132"/>
    </source>
</evidence>
<dbReference type="SUPFAM" id="SSF53474">
    <property type="entry name" value="alpha/beta-Hydrolases"/>
    <property type="match status" value="1"/>
</dbReference>
<keyword evidence="5" id="KW-0325">Glycoprotein</keyword>
<dbReference type="AlphaFoldDB" id="A0ABD1F055"/>
<dbReference type="EMBL" id="JBDJPC010000004">
    <property type="protein sequence ID" value="KAL1506685.1"/>
    <property type="molecule type" value="Genomic_DNA"/>
</dbReference>
<proteinExistence type="inferred from homology"/>
<dbReference type="Gene3D" id="3.40.50.1820">
    <property type="entry name" value="alpha/beta hydrolase"/>
    <property type="match status" value="1"/>
</dbReference>
<feature type="domain" description="Carboxylesterase type B" evidence="7">
    <location>
        <begin position="25"/>
        <end position="536"/>
    </location>
</feature>
<dbReference type="Pfam" id="PF00135">
    <property type="entry name" value="COesterase"/>
    <property type="match status" value="1"/>
</dbReference>
<keyword evidence="4" id="KW-1015">Disulfide bond</keyword>
<dbReference type="InterPro" id="IPR019826">
    <property type="entry name" value="Carboxylesterase_B_AS"/>
</dbReference>
<dbReference type="GO" id="GO:0052689">
    <property type="term" value="F:carboxylic ester hydrolase activity"/>
    <property type="evidence" value="ECO:0007669"/>
    <property type="project" value="UniProtKB-KW"/>
</dbReference>
<organism evidence="8 9">
    <name type="scientific">Hypothenemus hampei</name>
    <name type="common">Coffee berry borer</name>
    <dbReference type="NCBI Taxonomy" id="57062"/>
    <lineage>
        <taxon>Eukaryota</taxon>
        <taxon>Metazoa</taxon>
        <taxon>Ecdysozoa</taxon>
        <taxon>Arthropoda</taxon>
        <taxon>Hexapoda</taxon>
        <taxon>Insecta</taxon>
        <taxon>Pterygota</taxon>
        <taxon>Neoptera</taxon>
        <taxon>Endopterygota</taxon>
        <taxon>Coleoptera</taxon>
        <taxon>Polyphaga</taxon>
        <taxon>Cucujiformia</taxon>
        <taxon>Curculionidae</taxon>
        <taxon>Scolytinae</taxon>
        <taxon>Hypothenemus</taxon>
    </lineage>
</organism>
<evidence type="ECO:0000256" key="3">
    <source>
        <dbReference type="ARBA" id="ARBA00022801"/>
    </source>
</evidence>
<comment type="similarity">
    <text evidence="1 6">Belongs to the type-B carboxylesterase/lipase family.</text>
</comment>
<reference evidence="8 9" key="1">
    <citation type="submission" date="2024-05" db="EMBL/GenBank/DDBJ databases">
        <title>Genetic variation in Jamaican populations of the coffee berry borer (Hypothenemus hampei).</title>
        <authorList>
            <person name="Errbii M."/>
            <person name="Myrie A."/>
        </authorList>
    </citation>
    <scope>NUCLEOTIDE SEQUENCE [LARGE SCALE GENOMIC DNA]</scope>
    <source>
        <strain evidence="8">JA-Hopewell-2020-01-JO</strain>
        <tissue evidence="8">Whole body</tissue>
    </source>
</reference>
<keyword evidence="9" id="KW-1185">Reference proteome</keyword>
<dbReference type="InterPro" id="IPR002018">
    <property type="entry name" value="CarbesteraseB"/>
</dbReference>
<evidence type="ECO:0000259" key="7">
    <source>
        <dbReference type="Pfam" id="PF00135"/>
    </source>
</evidence>
<feature type="signal peptide" evidence="6">
    <location>
        <begin position="1"/>
        <end position="21"/>
    </location>
</feature>
<dbReference type="PANTHER" id="PTHR43142">
    <property type="entry name" value="CARBOXYLIC ESTER HYDROLASE"/>
    <property type="match status" value="1"/>
</dbReference>
<name>A0ABD1F055_HYPHA</name>
<dbReference type="EC" id="3.1.1.-" evidence="6"/>
<feature type="chain" id="PRO_5044531713" description="Carboxylic ester hydrolase" evidence="6">
    <location>
        <begin position="22"/>
        <end position="556"/>
    </location>
</feature>
<dbReference type="PROSITE" id="PS00122">
    <property type="entry name" value="CARBOXYLESTERASE_B_1"/>
    <property type="match status" value="1"/>
</dbReference>
<evidence type="ECO:0000256" key="1">
    <source>
        <dbReference type="ARBA" id="ARBA00005964"/>
    </source>
</evidence>
<comment type="caution">
    <text evidence="8">The sequence shown here is derived from an EMBL/GenBank/DDBJ whole genome shotgun (WGS) entry which is preliminary data.</text>
</comment>
<keyword evidence="3 6" id="KW-0378">Hydrolase</keyword>
<evidence type="ECO:0000256" key="4">
    <source>
        <dbReference type="ARBA" id="ARBA00023157"/>
    </source>
</evidence>
<protein>
    <recommendedName>
        <fullName evidence="6">Carboxylic ester hydrolase</fullName>
        <ecNumber evidence="6">3.1.1.-</ecNumber>
    </recommendedName>
</protein>
<dbReference type="PANTHER" id="PTHR43142:SF1">
    <property type="entry name" value="CARBOXYLIC ESTER HYDROLASE"/>
    <property type="match status" value="1"/>
</dbReference>
<gene>
    <name evidence="8" type="ORF">ABEB36_006005</name>
</gene>
<dbReference type="InterPro" id="IPR019819">
    <property type="entry name" value="Carboxylesterase_B_CS"/>
</dbReference>
<evidence type="ECO:0000313" key="8">
    <source>
        <dbReference type="EMBL" id="KAL1506685.1"/>
    </source>
</evidence>
<keyword evidence="6" id="KW-0732">Signal</keyword>
<evidence type="ECO:0000256" key="5">
    <source>
        <dbReference type="ARBA" id="ARBA00023180"/>
    </source>
</evidence>
<dbReference type="Proteomes" id="UP001566132">
    <property type="component" value="Unassembled WGS sequence"/>
</dbReference>
<dbReference type="PROSITE" id="PS00941">
    <property type="entry name" value="CARBOXYLESTERASE_B_2"/>
    <property type="match status" value="1"/>
</dbReference>
<dbReference type="InterPro" id="IPR029058">
    <property type="entry name" value="AB_hydrolase_fold"/>
</dbReference>
<keyword evidence="2" id="KW-0719">Serine esterase</keyword>
<sequence length="556" mass="62007">MSVKIVLFFTFIVLQINQGFSETVTLQISDGDIVGQVGTTVRQNITYYSFRGIPYAEPPVGDLRFASPVKNSPWNGTLNATYDRSECPQYSSDDLLGTTLYGAEDCLYINVYTPDVNENFPSVVWIYGGAFMTGNSSFASFGPDYFLEQGIVFVSFNYRLGILGFLSTEDEACPGNWGIKDQVLALQWVQENIAYFGGDPGNVTIFGESAGAVSVSLLMQTNMTEGLFHRAIMNSGTTLNLWGLNTRAAATATLVSTNMGIITTNKTTMINELRKVDVEKVMNVGSNTAWTLFLTNGLRGLPYAPTIEPNIEGALYTNPSDAALSAGLFHKVPVLMGFNSEEAVSAGSVPHYIDIYLNYYGLIVGFLTPYSLTSDEIKRFICGQDIKLNFFGDGTLGNRENLIKFVSADQFNRPIRRAAGDMANYTDVYFYEFGYQGNVSVQGEEREFDGTGHAEDVYYLFNIQNSTNYTNTDLYVSETMVLLWSNFIKYGKPTPFEDERLNNTIWEPVKSDSDDFTYLSINQSVTLAANPKESDWQYYQNAWRKYYDGTAEDTTY</sequence>
<accession>A0ABD1F055</accession>
<evidence type="ECO:0000256" key="2">
    <source>
        <dbReference type="ARBA" id="ARBA00022487"/>
    </source>
</evidence>